<dbReference type="Proteomes" id="UP000319836">
    <property type="component" value="Unassembled WGS sequence"/>
</dbReference>
<feature type="compositionally biased region" description="Polar residues" evidence="3">
    <location>
        <begin position="321"/>
        <end position="337"/>
    </location>
</feature>
<evidence type="ECO:0000256" key="2">
    <source>
        <dbReference type="ARBA" id="ARBA00022840"/>
    </source>
</evidence>
<keyword evidence="2" id="KW-0067">ATP-binding</keyword>
<dbReference type="SUPFAM" id="SSF52402">
    <property type="entry name" value="Adenine nucleotide alpha hydrolases-like"/>
    <property type="match status" value="1"/>
</dbReference>
<accession>A0A538U8F7</accession>
<feature type="compositionally biased region" description="Basic and acidic residues" evidence="3">
    <location>
        <begin position="298"/>
        <end position="314"/>
    </location>
</feature>
<dbReference type="InterPro" id="IPR059101">
    <property type="entry name" value="NFACT-R_2"/>
</dbReference>
<dbReference type="Pfam" id="PF02568">
    <property type="entry name" value="ThiI"/>
    <property type="match status" value="1"/>
</dbReference>
<comment type="caution">
    <text evidence="6">The sequence shown here is derived from an EMBL/GenBank/DDBJ whole genome shotgun (WGS) entry which is preliminary data.</text>
</comment>
<evidence type="ECO:0000256" key="1">
    <source>
        <dbReference type="ARBA" id="ARBA00022741"/>
    </source>
</evidence>
<evidence type="ECO:0000256" key="3">
    <source>
        <dbReference type="SAM" id="MobiDB-lite"/>
    </source>
</evidence>
<evidence type="ECO:0000259" key="5">
    <source>
        <dbReference type="Pfam" id="PF18297"/>
    </source>
</evidence>
<sequence length="337" mass="37568">MTSIRTLALISGGLDSALAAKLVLEQGLDVVGLYLESPTACRSDVREVARELGIPLEVRAKGQEYLRLLRHPRFGYGKHMNPCVDCRVFMFGIARHVMEEVGARVLVTGEVAGQRPMSQGRNTLGLIDRQADLEGWVLRPLSALLLPETEPEKLGWVDRSRLLRITGRGRLEQLALADHYGLSHHQSPGGGCLLTDGTFSVKLRDLFAHQSEEETDVDDVALLRLGRQFRVRPDLKIVLGRNQDENRRLDGFRSDARWLMEPVGFNGPVALVCGPRDEQALDAAARLIAEYARDPRPEHRVRWRERESTGERSLGEVLRSVPSTSSSAQDLVQLETS</sequence>
<dbReference type="AlphaFoldDB" id="A0A538U8F7"/>
<reference evidence="6 7" key="1">
    <citation type="journal article" date="2019" name="Nat. Microbiol.">
        <title>Mediterranean grassland soil C-N compound turnover is dependent on rainfall and depth, and is mediated by genomically divergent microorganisms.</title>
        <authorList>
            <person name="Diamond S."/>
            <person name="Andeer P.F."/>
            <person name="Li Z."/>
            <person name="Crits-Christoph A."/>
            <person name="Burstein D."/>
            <person name="Anantharaman K."/>
            <person name="Lane K.R."/>
            <person name="Thomas B.C."/>
            <person name="Pan C."/>
            <person name="Northen T.R."/>
            <person name="Banfield J.F."/>
        </authorList>
    </citation>
    <scope>NUCLEOTIDE SEQUENCE [LARGE SCALE GENOMIC DNA]</scope>
    <source>
        <strain evidence="6">WS_10</strain>
    </source>
</reference>
<evidence type="ECO:0000313" key="7">
    <source>
        <dbReference type="Proteomes" id="UP000319836"/>
    </source>
</evidence>
<name>A0A538U8F7_UNCEI</name>
<dbReference type="InterPro" id="IPR014729">
    <property type="entry name" value="Rossmann-like_a/b/a_fold"/>
</dbReference>
<keyword evidence="1" id="KW-0547">Nucleotide-binding</keyword>
<feature type="region of interest" description="Disordered" evidence="3">
    <location>
        <begin position="298"/>
        <end position="337"/>
    </location>
</feature>
<dbReference type="Pfam" id="PF18297">
    <property type="entry name" value="NFACT-R_2"/>
    <property type="match status" value="1"/>
</dbReference>
<dbReference type="GO" id="GO:0004810">
    <property type="term" value="F:CCA tRNA nucleotidyltransferase activity"/>
    <property type="evidence" value="ECO:0007669"/>
    <property type="project" value="InterPro"/>
</dbReference>
<dbReference type="PANTHER" id="PTHR11933:SF6">
    <property type="entry name" value="THIL AANH DOMAIN-CONTAINING PROTEIN"/>
    <property type="match status" value="1"/>
</dbReference>
<dbReference type="Gene3D" id="3.40.50.620">
    <property type="entry name" value="HUPs"/>
    <property type="match status" value="1"/>
</dbReference>
<gene>
    <name evidence="6" type="ORF">E6K80_03375</name>
</gene>
<dbReference type="GO" id="GO:0005524">
    <property type="term" value="F:ATP binding"/>
    <property type="evidence" value="ECO:0007669"/>
    <property type="project" value="UniProtKB-KW"/>
</dbReference>
<evidence type="ECO:0000313" key="6">
    <source>
        <dbReference type="EMBL" id="TMQ72181.1"/>
    </source>
</evidence>
<organism evidence="6 7">
    <name type="scientific">Eiseniibacteriota bacterium</name>
    <dbReference type="NCBI Taxonomy" id="2212470"/>
    <lineage>
        <taxon>Bacteria</taxon>
        <taxon>Candidatus Eiseniibacteriota</taxon>
    </lineage>
</organism>
<dbReference type="PANTHER" id="PTHR11933">
    <property type="entry name" value="TRNA 5-METHYLAMINOMETHYL-2-THIOURIDYLATE -METHYLTRANSFERASE"/>
    <property type="match status" value="1"/>
</dbReference>
<protein>
    <submittedName>
        <fullName evidence="6">Uncharacterized protein</fullName>
    </submittedName>
</protein>
<evidence type="ECO:0000259" key="4">
    <source>
        <dbReference type="Pfam" id="PF02568"/>
    </source>
</evidence>
<feature type="domain" description="Thil AANH" evidence="4">
    <location>
        <begin position="2"/>
        <end position="141"/>
    </location>
</feature>
<feature type="domain" description="NFACT protein RNA binding" evidence="5">
    <location>
        <begin position="226"/>
        <end position="298"/>
    </location>
</feature>
<dbReference type="InterPro" id="IPR020536">
    <property type="entry name" value="ThiI_AANH"/>
</dbReference>
<proteinExistence type="predicted"/>
<dbReference type="EMBL" id="VBPA01000073">
    <property type="protein sequence ID" value="TMQ72181.1"/>
    <property type="molecule type" value="Genomic_DNA"/>
</dbReference>